<dbReference type="InterPro" id="IPR043502">
    <property type="entry name" value="DNA/RNA_pol_sf"/>
</dbReference>
<dbReference type="PANTHER" id="PTHR46404:SF1">
    <property type="entry name" value="DNA POLYMERASE IOTA"/>
    <property type="match status" value="1"/>
</dbReference>
<evidence type="ECO:0000313" key="3">
    <source>
        <dbReference type="Proteomes" id="UP000799767"/>
    </source>
</evidence>
<dbReference type="InterPro" id="IPR036775">
    <property type="entry name" value="DNA_pol_Y-fam_lit_finger_sf"/>
</dbReference>
<accession>A0A6A6PH82</accession>
<dbReference type="GeneID" id="54475770"/>
<dbReference type="OrthoDB" id="447129at2759"/>
<dbReference type="EMBL" id="MU001642">
    <property type="protein sequence ID" value="KAF2478963.1"/>
    <property type="molecule type" value="Genomic_DNA"/>
</dbReference>
<dbReference type="RefSeq" id="XP_033585533.1">
    <property type="nucleotide sequence ID" value="XM_033734768.1"/>
</dbReference>
<dbReference type="Gene3D" id="3.30.1490.100">
    <property type="entry name" value="DNA polymerase, Y-family, little finger domain"/>
    <property type="match status" value="1"/>
</dbReference>
<dbReference type="SUPFAM" id="SSF56672">
    <property type="entry name" value="DNA/RNA polymerases"/>
    <property type="match status" value="1"/>
</dbReference>
<proteinExistence type="predicted"/>
<dbReference type="GO" id="GO:0070987">
    <property type="term" value="P:error-free translesion synthesis"/>
    <property type="evidence" value="ECO:0007669"/>
    <property type="project" value="UniProtKB-ARBA"/>
</dbReference>
<dbReference type="AlphaFoldDB" id="A0A6A6PH82"/>
<dbReference type="GO" id="GO:0003887">
    <property type="term" value="F:DNA-directed DNA polymerase activity"/>
    <property type="evidence" value="ECO:0007669"/>
    <property type="project" value="TreeGrafter"/>
</dbReference>
<dbReference type="Pfam" id="PF00817">
    <property type="entry name" value="IMS"/>
    <property type="match status" value="1"/>
</dbReference>
<sequence length="573" mass="64726">METRRLPARKDGRIILHFDHDCFYAAVFEARNPSLKSLPFAVQQKHIIATCNYEARRRGLHKLMLVRDAKRICPDVIIELGEDLTRFRDASKDLYNFIKAYSWDGKLERLGFDEIWMDVTSMVDYNMEFLNRNDLQHSFFVLSKEDPTLGFAYDASVLAGHSYPKALGPSGDGDGRLDELSLRHHLGSHLALHIRHQLEEQKGYTSTVGIATNKLLAKLVGNLNKPKAQTTLMPPLASSDLDSDSLGNALLFMDDHEIGKIPGIGFKLAQKLREFIVQHPVEYDFANGGAQEQVSVARVRQHPDIDFEKLEALLGGPGSPHGIGYKVWCLLHGVDDSEVSQDRPVPRQISIEDSYLRLDTMTKLLTELNTLAQSLIKRMRIDLLSTEDDFVEEKSTSEVDASEAVDRVVVGKRWLAHPRTLRLTTRPRLPLRVDGTRERTMKRISHSCPLPNFVFDLRASTEAVAEKLVRQTVLHMFRRLHPEKSGWDLSLVNLAVTNMAEAAGESKTANGRDISNMFKRQDEVLKDFRVTESPPELVSFSGELSEEEGSHVAAFGEGVPMFNDDNEDDDWNE</sequence>
<dbReference type="PANTHER" id="PTHR46404">
    <property type="entry name" value="DNA POLYMERASE IOTA"/>
    <property type="match status" value="1"/>
</dbReference>
<reference evidence="2" key="1">
    <citation type="journal article" date="2020" name="Stud. Mycol.">
        <title>101 Dothideomycetes genomes: a test case for predicting lifestyles and emergence of pathogens.</title>
        <authorList>
            <person name="Haridas S."/>
            <person name="Albert R."/>
            <person name="Binder M."/>
            <person name="Bloem J."/>
            <person name="Labutti K."/>
            <person name="Salamov A."/>
            <person name="Andreopoulos B."/>
            <person name="Baker S."/>
            <person name="Barry K."/>
            <person name="Bills G."/>
            <person name="Bluhm B."/>
            <person name="Cannon C."/>
            <person name="Castanera R."/>
            <person name="Culley D."/>
            <person name="Daum C."/>
            <person name="Ezra D."/>
            <person name="Gonzalez J."/>
            <person name="Henrissat B."/>
            <person name="Kuo A."/>
            <person name="Liang C."/>
            <person name="Lipzen A."/>
            <person name="Lutzoni F."/>
            <person name="Magnuson J."/>
            <person name="Mondo S."/>
            <person name="Nolan M."/>
            <person name="Ohm R."/>
            <person name="Pangilinan J."/>
            <person name="Park H.-J."/>
            <person name="Ramirez L."/>
            <person name="Alfaro M."/>
            <person name="Sun H."/>
            <person name="Tritt A."/>
            <person name="Yoshinaga Y."/>
            <person name="Zwiers L.-H."/>
            <person name="Turgeon B."/>
            <person name="Goodwin S."/>
            <person name="Spatafora J."/>
            <person name="Crous P."/>
            <person name="Grigoriev I."/>
        </authorList>
    </citation>
    <scope>NUCLEOTIDE SEQUENCE</scope>
    <source>
        <strain evidence="2">CBS 113389</strain>
    </source>
</reference>
<evidence type="ECO:0000259" key="1">
    <source>
        <dbReference type="PROSITE" id="PS50173"/>
    </source>
</evidence>
<name>A0A6A6PH82_9PEZI</name>
<keyword evidence="3" id="KW-1185">Reference proteome</keyword>
<dbReference type="GO" id="GO:0006281">
    <property type="term" value="P:DNA repair"/>
    <property type="evidence" value="ECO:0007669"/>
    <property type="project" value="InterPro"/>
</dbReference>
<evidence type="ECO:0000313" key="2">
    <source>
        <dbReference type="EMBL" id="KAF2478963.1"/>
    </source>
</evidence>
<dbReference type="Gene3D" id="3.40.1170.60">
    <property type="match status" value="1"/>
</dbReference>
<dbReference type="Gene3D" id="3.30.70.270">
    <property type="match status" value="1"/>
</dbReference>
<dbReference type="PROSITE" id="PS50173">
    <property type="entry name" value="UMUC"/>
    <property type="match status" value="1"/>
</dbReference>
<dbReference type="FunFam" id="3.40.1170.60:FF:000006">
    <property type="entry name" value="DNA polymerase iota"/>
    <property type="match status" value="1"/>
</dbReference>
<feature type="domain" description="UmuC" evidence="1">
    <location>
        <begin position="15"/>
        <end position="265"/>
    </location>
</feature>
<protein>
    <recommendedName>
        <fullName evidence="1">UmuC domain-containing protein</fullName>
    </recommendedName>
</protein>
<dbReference type="Proteomes" id="UP000799767">
    <property type="component" value="Unassembled WGS sequence"/>
</dbReference>
<dbReference type="InterPro" id="IPR001126">
    <property type="entry name" value="UmuC"/>
</dbReference>
<dbReference type="InterPro" id="IPR043128">
    <property type="entry name" value="Rev_trsase/Diguanyl_cyclase"/>
</dbReference>
<gene>
    <name evidence="2" type="ORF">BDY17DRAFT_304763</name>
</gene>
<dbReference type="GO" id="GO:0003684">
    <property type="term" value="F:damaged DNA binding"/>
    <property type="evidence" value="ECO:0007669"/>
    <property type="project" value="InterPro"/>
</dbReference>
<organism evidence="2 3">
    <name type="scientific">Neohortaea acidophila</name>
    <dbReference type="NCBI Taxonomy" id="245834"/>
    <lineage>
        <taxon>Eukaryota</taxon>
        <taxon>Fungi</taxon>
        <taxon>Dikarya</taxon>
        <taxon>Ascomycota</taxon>
        <taxon>Pezizomycotina</taxon>
        <taxon>Dothideomycetes</taxon>
        <taxon>Dothideomycetidae</taxon>
        <taxon>Mycosphaerellales</taxon>
        <taxon>Teratosphaeriaceae</taxon>
        <taxon>Neohortaea</taxon>
    </lineage>
</organism>